<accession>A0ACB9KGX4</accession>
<gene>
    <name evidence="1" type="ORF">L6164_036374</name>
</gene>
<name>A0ACB9KGX4_BAUVA</name>
<dbReference type="EMBL" id="CM039439">
    <property type="protein sequence ID" value="KAI4296415.1"/>
    <property type="molecule type" value="Genomic_DNA"/>
</dbReference>
<organism evidence="1 2">
    <name type="scientific">Bauhinia variegata</name>
    <name type="common">Purple orchid tree</name>
    <name type="synonym">Phanera variegata</name>
    <dbReference type="NCBI Taxonomy" id="167791"/>
    <lineage>
        <taxon>Eukaryota</taxon>
        <taxon>Viridiplantae</taxon>
        <taxon>Streptophyta</taxon>
        <taxon>Embryophyta</taxon>
        <taxon>Tracheophyta</taxon>
        <taxon>Spermatophyta</taxon>
        <taxon>Magnoliopsida</taxon>
        <taxon>eudicotyledons</taxon>
        <taxon>Gunneridae</taxon>
        <taxon>Pentapetalae</taxon>
        <taxon>rosids</taxon>
        <taxon>fabids</taxon>
        <taxon>Fabales</taxon>
        <taxon>Fabaceae</taxon>
        <taxon>Cercidoideae</taxon>
        <taxon>Cercideae</taxon>
        <taxon>Bauhiniinae</taxon>
        <taxon>Bauhinia</taxon>
    </lineage>
</organism>
<evidence type="ECO:0000313" key="1">
    <source>
        <dbReference type="EMBL" id="KAI4296415.1"/>
    </source>
</evidence>
<keyword evidence="2" id="KW-1185">Reference proteome</keyword>
<dbReference type="Proteomes" id="UP000828941">
    <property type="component" value="Chromosome 14"/>
</dbReference>
<reference evidence="1 2" key="1">
    <citation type="journal article" date="2022" name="DNA Res.">
        <title>Chromosomal-level genome assembly of the orchid tree Bauhinia variegata (Leguminosae; Cercidoideae) supports the allotetraploid origin hypothesis of Bauhinia.</title>
        <authorList>
            <person name="Zhong Y."/>
            <person name="Chen Y."/>
            <person name="Zheng D."/>
            <person name="Pang J."/>
            <person name="Liu Y."/>
            <person name="Luo S."/>
            <person name="Meng S."/>
            <person name="Qian L."/>
            <person name="Wei D."/>
            <person name="Dai S."/>
            <person name="Zhou R."/>
        </authorList>
    </citation>
    <scope>NUCLEOTIDE SEQUENCE [LARGE SCALE GENOMIC DNA]</scope>
    <source>
        <strain evidence="1">BV-YZ2020</strain>
    </source>
</reference>
<comment type="caution">
    <text evidence="1">The sequence shown here is derived from an EMBL/GenBank/DDBJ whole genome shotgun (WGS) entry which is preliminary data.</text>
</comment>
<sequence>MASRSLFLTLGRRCSHGRFVHSYYQSPALVKSANLSRFLTSGALRSDFVEENPNSSESDDLRNRIFRLRLPKRSATNVLQRWVSEGNQITMSELREITKELRKSQRYKHALEMTEWMVTHEEYELSESDYAARIDLMTKVFGIDAAERYFEGLSLAAKTSETYTALLHSYAGAKLTEKAEELFLRMKDSNLSFDALAYNEMMTLYMSVGQVEKVPLVVEELKRQKVAPDIFTYNLWVSSCAATLNIDEVRRILDEMRHDAGSNESWVRYSNLSKIYVTVGHLDNADSNSPVEAEKRTTQREWITYDFLIILYAGLGSKDKLDQIWKSLRRTKQKMIGRNYLSIISSYLMLGHMEEVGEVIDQWQQSTTTDVDVHACEKLMDAFADIGLPEVANNLNMILIQKNLNPGSN</sequence>
<proteinExistence type="predicted"/>
<protein>
    <submittedName>
        <fullName evidence="1">Uncharacterized protein</fullName>
    </submittedName>
</protein>
<evidence type="ECO:0000313" key="2">
    <source>
        <dbReference type="Proteomes" id="UP000828941"/>
    </source>
</evidence>